<evidence type="ECO:0000256" key="5">
    <source>
        <dbReference type="ARBA" id="ARBA00023002"/>
    </source>
</evidence>
<dbReference type="InterPro" id="IPR000028">
    <property type="entry name" value="Chloroperoxidase"/>
</dbReference>
<accession>A0A8H5FWU9</accession>
<evidence type="ECO:0000313" key="10">
    <source>
        <dbReference type="Proteomes" id="UP000518752"/>
    </source>
</evidence>
<keyword evidence="6" id="KW-0408">Iron</keyword>
<dbReference type="GO" id="GO:0004601">
    <property type="term" value="F:peroxidase activity"/>
    <property type="evidence" value="ECO:0007669"/>
    <property type="project" value="UniProtKB-KW"/>
</dbReference>
<dbReference type="Proteomes" id="UP000518752">
    <property type="component" value="Unassembled WGS sequence"/>
</dbReference>
<evidence type="ECO:0000256" key="2">
    <source>
        <dbReference type="ARBA" id="ARBA00022559"/>
    </source>
</evidence>
<sequence length="321" mass="35336">MGNREAVGNGETVGVLKLCLPNKLNRLVGETRGKRLEVVDRISPHLLTFTYAMKSFFYQLIITLAVAVGVKGGTDIDWSAHQWQAPGANDSRGPCPGLNTLANHAFLPRNGSNLTVPIIMRALESGYNVQPIDILRVAAKLGLLTTDEEESFQLQNLALHGTIEHDTSLSRQDFAQGDNLHFNETIFTALNNSNPGVDYYNTTSAGQVLIQRLEEDKIANPNLINTAKEFFVRVGESALYLSVMGNATTGVAPKQFVQIFFREERLPLAEGWKRSEVPINDDTLDFVSSEIRNATTWAPSGSVICPWNRLQPEGQVTLVQG</sequence>
<proteinExistence type="inferred from homology"/>
<evidence type="ECO:0000256" key="6">
    <source>
        <dbReference type="ARBA" id="ARBA00023004"/>
    </source>
</evidence>
<dbReference type="PANTHER" id="PTHR33577">
    <property type="entry name" value="STERIGMATOCYSTIN BIOSYNTHESIS PEROXIDASE STCC-RELATED"/>
    <property type="match status" value="1"/>
</dbReference>
<reference evidence="9 10" key="1">
    <citation type="journal article" date="2020" name="ISME J.">
        <title>Uncovering the hidden diversity of litter-decomposition mechanisms in mushroom-forming fungi.</title>
        <authorList>
            <person name="Floudas D."/>
            <person name="Bentzer J."/>
            <person name="Ahren D."/>
            <person name="Johansson T."/>
            <person name="Persson P."/>
            <person name="Tunlid A."/>
        </authorList>
    </citation>
    <scope>NUCLEOTIDE SEQUENCE [LARGE SCALE GENOMIC DNA]</scope>
    <source>
        <strain evidence="9 10">CBS 406.79</strain>
    </source>
</reference>
<dbReference type="SUPFAM" id="SSF47571">
    <property type="entry name" value="Cloroperoxidase"/>
    <property type="match status" value="1"/>
</dbReference>
<dbReference type="PROSITE" id="PS51405">
    <property type="entry name" value="HEME_HALOPEROXIDASE"/>
    <property type="match status" value="1"/>
</dbReference>
<dbReference type="Gene3D" id="1.10.489.10">
    <property type="entry name" value="Chloroperoxidase-like"/>
    <property type="match status" value="1"/>
</dbReference>
<keyword evidence="3" id="KW-0349">Heme</keyword>
<keyword evidence="4" id="KW-0479">Metal-binding</keyword>
<evidence type="ECO:0000256" key="3">
    <source>
        <dbReference type="ARBA" id="ARBA00022617"/>
    </source>
</evidence>
<dbReference type="Pfam" id="PF01328">
    <property type="entry name" value="Peroxidase_2"/>
    <property type="match status" value="1"/>
</dbReference>
<dbReference type="AlphaFoldDB" id="A0A8H5FWU9"/>
<dbReference type="PANTHER" id="PTHR33577:SF19">
    <property type="entry name" value="HEME HALOPEROXIDASE FAMILY PROFILE DOMAIN-CONTAINING PROTEIN-RELATED"/>
    <property type="match status" value="1"/>
</dbReference>
<dbReference type="InterPro" id="IPR036851">
    <property type="entry name" value="Chloroperoxidase-like_sf"/>
</dbReference>
<feature type="domain" description="Heme haloperoxidase family profile" evidence="8">
    <location>
        <begin position="79"/>
        <end position="288"/>
    </location>
</feature>
<comment type="similarity">
    <text evidence="7">Belongs to the chloroperoxidase family.</text>
</comment>
<evidence type="ECO:0000256" key="1">
    <source>
        <dbReference type="ARBA" id="ARBA00001970"/>
    </source>
</evidence>
<evidence type="ECO:0000313" key="9">
    <source>
        <dbReference type="EMBL" id="KAF5352121.1"/>
    </source>
</evidence>
<protein>
    <recommendedName>
        <fullName evidence="8">Heme haloperoxidase family profile domain-containing protein</fullName>
    </recommendedName>
</protein>
<organism evidence="9 10">
    <name type="scientific">Collybiopsis confluens</name>
    <dbReference type="NCBI Taxonomy" id="2823264"/>
    <lineage>
        <taxon>Eukaryota</taxon>
        <taxon>Fungi</taxon>
        <taxon>Dikarya</taxon>
        <taxon>Basidiomycota</taxon>
        <taxon>Agaricomycotina</taxon>
        <taxon>Agaricomycetes</taxon>
        <taxon>Agaricomycetidae</taxon>
        <taxon>Agaricales</taxon>
        <taxon>Marasmiineae</taxon>
        <taxon>Omphalotaceae</taxon>
        <taxon>Collybiopsis</taxon>
    </lineage>
</organism>
<name>A0A8H5FWU9_9AGAR</name>
<keyword evidence="2" id="KW-0575">Peroxidase</keyword>
<dbReference type="GO" id="GO:0046872">
    <property type="term" value="F:metal ion binding"/>
    <property type="evidence" value="ECO:0007669"/>
    <property type="project" value="UniProtKB-KW"/>
</dbReference>
<evidence type="ECO:0000259" key="8">
    <source>
        <dbReference type="PROSITE" id="PS51405"/>
    </source>
</evidence>
<evidence type="ECO:0000256" key="7">
    <source>
        <dbReference type="ARBA" id="ARBA00025795"/>
    </source>
</evidence>
<evidence type="ECO:0000256" key="4">
    <source>
        <dbReference type="ARBA" id="ARBA00022723"/>
    </source>
</evidence>
<dbReference type="OrthoDB" id="407298at2759"/>
<keyword evidence="5" id="KW-0560">Oxidoreductase</keyword>
<dbReference type="EMBL" id="JAACJN010000279">
    <property type="protein sequence ID" value="KAF5352121.1"/>
    <property type="molecule type" value="Genomic_DNA"/>
</dbReference>
<keyword evidence="10" id="KW-1185">Reference proteome</keyword>
<comment type="caution">
    <text evidence="9">The sequence shown here is derived from an EMBL/GenBank/DDBJ whole genome shotgun (WGS) entry which is preliminary data.</text>
</comment>
<comment type="cofactor">
    <cofactor evidence="1">
        <name>heme b</name>
        <dbReference type="ChEBI" id="CHEBI:60344"/>
    </cofactor>
</comment>
<gene>
    <name evidence="9" type="ORF">D9757_013276</name>
</gene>